<evidence type="ECO:0000313" key="2">
    <source>
        <dbReference type="Proteomes" id="UP001596297"/>
    </source>
</evidence>
<name>A0ABW1YFJ5_9DEIO</name>
<protein>
    <submittedName>
        <fullName evidence="1">Uncharacterized protein</fullName>
    </submittedName>
</protein>
<dbReference type="EMBL" id="JBHSWD010000001">
    <property type="protein sequence ID" value="MFC6592037.1"/>
    <property type="molecule type" value="Genomic_DNA"/>
</dbReference>
<dbReference type="Proteomes" id="UP001596297">
    <property type="component" value="Unassembled WGS sequence"/>
</dbReference>
<accession>A0ABW1YFJ5</accession>
<dbReference type="RefSeq" id="WP_380083052.1">
    <property type="nucleotide sequence ID" value="NZ_JBHSWD010000001.1"/>
</dbReference>
<sequence length="43" mass="4488">MPDLVLLGALPIVLLALLLSGAVSRLGEWLTAPGLKLSRPPEP</sequence>
<organism evidence="1 2">
    <name type="scientific">Deinococcus lacus</name>
    <dbReference type="NCBI Taxonomy" id="392561"/>
    <lineage>
        <taxon>Bacteria</taxon>
        <taxon>Thermotogati</taxon>
        <taxon>Deinococcota</taxon>
        <taxon>Deinococci</taxon>
        <taxon>Deinococcales</taxon>
        <taxon>Deinococcaceae</taxon>
        <taxon>Deinococcus</taxon>
    </lineage>
</organism>
<comment type="caution">
    <text evidence="1">The sequence shown here is derived from an EMBL/GenBank/DDBJ whole genome shotgun (WGS) entry which is preliminary data.</text>
</comment>
<reference evidence="2" key="1">
    <citation type="journal article" date="2019" name="Int. J. Syst. Evol. Microbiol.">
        <title>The Global Catalogue of Microorganisms (GCM) 10K type strain sequencing project: providing services to taxonomists for standard genome sequencing and annotation.</title>
        <authorList>
            <consortium name="The Broad Institute Genomics Platform"/>
            <consortium name="The Broad Institute Genome Sequencing Center for Infectious Disease"/>
            <person name="Wu L."/>
            <person name="Ma J."/>
        </authorList>
    </citation>
    <scope>NUCLEOTIDE SEQUENCE [LARGE SCALE GENOMIC DNA]</scope>
    <source>
        <strain evidence="2">CGMCC 1.15772</strain>
    </source>
</reference>
<proteinExistence type="predicted"/>
<gene>
    <name evidence="1" type="ORF">ACFP81_08530</name>
</gene>
<evidence type="ECO:0000313" key="1">
    <source>
        <dbReference type="EMBL" id="MFC6592037.1"/>
    </source>
</evidence>
<keyword evidence="2" id="KW-1185">Reference proteome</keyword>